<comment type="caution">
    <text evidence="7">The sequence shown here is derived from an EMBL/GenBank/DDBJ whole genome shotgun (WGS) entry which is preliminary data.</text>
</comment>
<protein>
    <submittedName>
        <fullName evidence="7">Putative membrane protein YccC</fullName>
    </submittedName>
</protein>
<evidence type="ECO:0000259" key="6">
    <source>
        <dbReference type="Pfam" id="PF13515"/>
    </source>
</evidence>
<evidence type="ECO:0000256" key="4">
    <source>
        <dbReference type="ARBA" id="ARBA00023136"/>
    </source>
</evidence>
<sequence length="71" mass="7357">MKLPPALRAPELRLAFRVTVAGTAALAMARLFNLPQGFWAVITAIMVMQASIGGSLKAAVDRFAGTLSGAA</sequence>
<organism evidence="7 8">
    <name type="scientific">Nitrospirillum iridis</name>
    <dbReference type="NCBI Taxonomy" id="765888"/>
    <lineage>
        <taxon>Bacteria</taxon>
        <taxon>Pseudomonadati</taxon>
        <taxon>Pseudomonadota</taxon>
        <taxon>Alphaproteobacteria</taxon>
        <taxon>Rhodospirillales</taxon>
        <taxon>Azospirillaceae</taxon>
        <taxon>Nitrospirillum</taxon>
    </lineage>
</organism>
<evidence type="ECO:0000313" key="8">
    <source>
        <dbReference type="Proteomes" id="UP000539175"/>
    </source>
</evidence>
<dbReference type="InterPro" id="IPR049453">
    <property type="entry name" value="Memb_transporter_dom"/>
</dbReference>
<keyword evidence="3 5" id="KW-1133">Transmembrane helix</keyword>
<dbReference type="EMBL" id="JACIIZ010000031">
    <property type="protein sequence ID" value="MBB6255339.1"/>
    <property type="molecule type" value="Genomic_DNA"/>
</dbReference>
<dbReference type="Pfam" id="PF13515">
    <property type="entry name" value="FUSC_2"/>
    <property type="match status" value="1"/>
</dbReference>
<accession>A0A7X0B717</accession>
<evidence type="ECO:0000256" key="1">
    <source>
        <dbReference type="ARBA" id="ARBA00004141"/>
    </source>
</evidence>
<feature type="transmembrane region" description="Helical" evidence="5">
    <location>
        <begin position="12"/>
        <end position="32"/>
    </location>
</feature>
<evidence type="ECO:0000256" key="2">
    <source>
        <dbReference type="ARBA" id="ARBA00022692"/>
    </source>
</evidence>
<comment type="subcellular location">
    <subcellularLocation>
        <location evidence="1">Membrane</location>
        <topology evidence="1">Multi-pass membrane protein</topology>
    </subcellularLocation>
</comment>
<name>A0A7X0B717_9PROT</name>
<evidence type="ECO:0000256" key="3">
    <source>
        <dbReference type="ARBA" id="ARBA00022989"/>
    </source>
</evidence>
<feature type="domain" description="Integral membrane bound transporter" evidence="6">
    <location>
        <begin position="25"/>
        <end position="71"/>
    </location>
</feature>
<dbReference type="Proteomes" id="UP000539175">
    <property type="component" value="Unassembled WGS sequence"/>
</dbReference>
<feature type="transmembrane region" description="Helical" evidence="5">
    <location>
        <begin position="38"/>
        <end position="60"/>
    </location>
</feature>
<gene>
    <name evidence="7" type="ORF">FHS74_005938</name>
</gene>
<keyword evidence="4 5" id="KW-0472">Membrane</keyword>
<evidence type="ECO:0000313" key="7">
    <source>
        <dbReference type="EMBL" id="MBB6255339.1"/>
    </source>
</evidence>
<keyword evidence="8" id="KW-1185">Reference proteome</keyword>
<evidence type="ECO:0000256" key="5">
    <source>
        <dbReference type="SAM" id="Phobius"/>
    </source>
</evidence>
<dbReference type="AlphaFoldDB" id="A0A7X0B717"/>
<dbReference type="GO" id="GO:0016020">
    <property type="term" value="C:membrane"/>
    <property type="evidence" value="ECO:0007669"/>
    <property type="project" value="UniProtKB-SubCell"/>
</dbReference>
<reference evidence="7 8" key="1">
    <citation type="submission" date="2020-08" db="EMBL/GenBank/DDBJ databases">
        <title>Genomic Encyclopedia of Type Strains, Phase IV (KMG-IV): sequencing the most valuable type-strain genomes for metagenomic binning, comparative biology and taxonomic classification.</title>
        <authorList>
            <person name="Goeker M."/>
        </authorList>
    </citation>
    <scope>NUCLEOTIDE SEQUENCE [LARGE SCALE GENOMIC DNA]</scope>
    <source>
        <strain evidence="7 8">DSM 22198</strain>
    </source>
</reference>
<proteinExistence type="predicted"/>
<keyword evidence="2 5" id="KW-0812">Transmembrane</keyword>